<gene>
    <name evidence="1" type="ORF">ACFO0P_15255</name>
</gene>
<comment type="caution">
    <text evidence="1">The sequence shown here is derived from an EMBL/GenBank/DDBJ whole genome shotgun (WGS) entry which is preliminary data.</text>
</comment>
<organism evidence="1 2">
    <name type="scientific">Deinococcus sonorensis</name>
    <dbReference type="NCBI Taxonomy" id="309891"/>
    <lineage>
        <taxon>Bacteria</taxon>
        <taxon>Thermotogati</taxon>
        <taxon>Deinococcota</taxon>
        <taxon>Deinococci</taxon>
        <taxon>Deinococcales</taxon>
        <taxon>Deinococcaceae</taxon>
        <taxon>Deinococcus</taxon>
    </lineage>
</organism>
<evidence type="ECO:0000313" key="2">
    <source>
        <dbReference type="Proteomes" id="UP001595939"/>
    </source>
</evidence>
<protein>
    <submittedName>
        <fullName evidence="1">Uncharacterized protein</fullName>
    </submittedName>
</protein>
<evidence type="ECO:0000313" key="1">
    <source>
        <dbReference type="EMBL" id="MFC4455135.1"/>
    </source>
</evidence>
<reference evidence="2" key="1">
    <citation type="journal article" date="2019" name="Int. J. Syst. Evol. Microbiol.">
        <title>The Global Catalogue of Microorganisms (GCM) 10K type strain sequencing project: providing services to taxonomists for standard genome sequencing and annotation.</title>
        <authorList>
            <consortium name="The Broad Institute Genomics Platform"/>
            <consortium name="The Broad Institute Genome Sequencing Center for Infectious Disease"/>
            <person name="Wu L."/>
            <person name="Ma J."/>
        </authorList>
    </citation>
    <scope>NUCLEOTIDE SEQUENCE [LARGE SCALE GENOMIC DNA]</scope>
    <source>
        <strain evidence="2">CCUG 39970</strain>
    </source>
</reference>
<dbReference type="RefSeq" id="WP_380129853.1">
    <property type="nucleotide sequence ID" value="NZ_JBHSEG010000008.1"/>
</dbReference>
<dbReference type="Proteomes" id="UP001595939">
    <property type="component" value="Unassembled WGS sequence"/>
</dbReference>
<keyword evidence="2" id="KW-1185">Reference proteome</keyword>
<dbReference type="EMBL" id="JBHSEG010000008">
    <property type="protein sequence ID" value="MFC4455135.1"/>
    <property type="molecule type" value="Genomic_DNA"/>
</dbReference>
<accession>A0ABV8Y839</accession>
<proteinExistence type="predicted"/>
<name>A0ABV8Y839_9DEIO</name>
<sequence length="150" mass="16460">MTTWRSLEEAGGWDFIWFAVDDDGHVAAFTTAGHTLLPEFVASVDMFADLFDTVEQLPVRGTARAMQPLDDAGRYDDWENLAVRGLHAYDAEQAHGDAPARLVLRAVYVPSTAVHATDFPTPARRTLEACHLPGVRFASTPILWAAGPPR</sequence>